<dbReference type="EMBL" id="BGZK01000261">
    <property type="protein sequence ID" value="GBP32512.1"/>
    <property type="molecule type" value="Genomic_DNA"/>
</dbReference>
<evidence type="ECO:0000256" key="1">
    <source>
        <dbReference type="SAM" id="MobiDB-lite"/>
    </source>
</evidence>
<sequence length="210" mass="24125">MGWMLHGPCSRRGWRARMTFIESQEEEKEDSIERLVKERLALNNIGITSRRPKTDPGSVSRQLPPPSKKQKKVAKEVALVHNKTKLELEKWASNEPAILEAVVSRGCQRKSSAVEGNSKPRLKLHAALPSSKLAYTVMEEHDLKPGRRVFWSDSRTVLSWIRAGARTYKPFVVHRIDRQIRKKARRRWSGSGSRRKKTSQTTPHVMRRAS</sequence>
<gene>
    <name evidence="2" type="ORF">EVAR_23921_1</name>
</gene>
<reference evidence="2 3" key="1">
    <citation type="journal article" date="2019" name="Commun. Biol.">
        <title>The bagworm genome reveals a unique fibroin gene that provides high tensile strength.</title>
        <authorList>
            <person name="Kono N."/>
            <person name="Nakamura H."/>
            <person name="Ohtoshi R."/>
            <person name="Tomita M."/>
            <person name="Numata K."/>
            <person name="Arakawa K."/>
        </authorList>
    </citation>
    <scope>NUCLEOTIDE SEQUENCE [LARGE SCALE GENOMIC DNA]</scope>
</reference>
<evidence type="ECO:0000313" key="2">
    <source>
        <dbReference type="EMBL" id="GBP32512.1"/>
    </source>
</evidence>
<protein>
    <submittedName>
        <fullName evidence="2">Uncharacterized protein</fullName>
    </submittedName>
</protein>
<keyword evidence="3" id="KW-1185">Reference proteome</keyword>
<comment type="caution">
    <text evidence="2">The sequence shown here is derived from an EMBL/GenBank/DDBJ whole genome shotgun (WGS) entry which is preliminary data.</text>
</comment>
<dbReference type="Proteomes" id="UP000299102">
    <property type="component" value="Unassembled WGS sequence"/>
</dbReference>
<evidence type="ECO:0000313" key="3">
    <source>
        <dbReference type="Proteomes" id="UP000299102"/>
    </source>
</evidence>
<proteinExistence type="predicted"/>
<organism evidence="2 3">
    <name type="scientific">Eumeta variegata</name>
    <name type="common">Bagworm moth</name>
    <name type="synonym">Eumeta japonica</name>
    <dbReference type="NCBI Taxonomy" id="151549"/>
    <lineage>
        <taxon>Eukaryota</taxon>
        <taxon>Metazoa</taxon>
        <taxon>Ecdysozoa</taxon>
        <taxon>Arthropoda</taxon>
        <taxon>Hexapoda</taxon>
        <taxon>Insecta</taxon>
        <taxon>Pterygota</taxon>
        <taxon>Neoptera</taxon>
        <taxon>Endopterygota</taxon>
        <taxon>Lepidoptera</taxon>
        <taxon>Glossata</taxon>
        <taxon>Ditrysia</taxon>
        <taxon>Tineoidea</taxon>
        <taxon>Psychidae</taxon>
        <taxon>Oiketicinae</taxon>
        <taxon>Eumeta</taxon>
    </lineage>
</organism>
<dbReference type="AlphaFoldDB" id="A0A4C1V2L9"/>
<feature type="region of interest" description="Disordered" evidence="1">
    <location>
        <begin position="183"/>
        <end position="210"/>
    </location>
</feature>
<feature type="region of interest" description="Disordered" evidence="1">
    <location>
        <begin position="46"/>
        <end position="71"/>
    </location>
</feature>
<name>A0A4C1V2L9_EUMVA</name>
<feature type="compositionally biased region" description="Basic residues" evidence="1">
    <location>
        <begin position="183"/>
        <end position="198"/>
    </location>
</feature>
<dbReference type="PANTHER" id="PTHR47331">
    <property type="entry name" value="PHD-TYPE DOMAIN-CONTAINING PROTEIN"/>
    <property type="match status" value="1"/>
</dbReference>
<dbReference type="OrthoDB" id="7554397at2759"/>
<accession>A0A4C1V2L9</accession>